<dbReference type="PROSITE" id="PS00232">
    <property type="entry name" value="CADHERIN_1"/>
    <property type="match status" value="17"/>
</dbReference>
<dbReference type="SMART" id="SM00179">
    <property type="entry name" value="EGF_CA"/>
    <property type="match status" value="4"/>
</dbReference>
<feature type="disulfide bond" evidence="14">
    <location>
        <begin position="4165"/>
        <end position="4174"/>
    </location>
</feature>
<feature type="domain" description="Cadherin" evidence="20">
    <location>
        <begin position="3314"/>
        <end position="3418"/>
    </location>
</feature>
<evidence type="ECO:0000256" key="13">
    <source>
        <dbReference type="PROSITE-ProRule" id="PRU00043"/>
    </source>
</evidence>
<feature type="domain" description="Cadherin" evidence="20">
    <location>
        <begin position="3639"/>
        <end position="3743"/>
    </location>
</feature>
<dbReference type="Gene3D" id="2.60.120.200">
    <property type="match status" value="1"/>
</dbReference>
<dbReference type="EMBL" id="CADEPI010000027">
    <property type="protein sequence ID" value="CAB3366893.1"/>
    <property type="molecule type" value="Genomic_DNA"/>
</dbReference>
<evidence type="ECO:0000256" key="7">
    <source>
        <dbReference type="ARBA" id="ARBA00022837"/>
    </source>
</evidence>
<dbReference type="FunFam" id="2.10.25.10:FF:000123">
    <property type="entry name" value="Crumbs homolog 1 (Drosophila)"/>
    <property type="match status" value="1"/>
</dbReference>
<dbReference type="CDD" id="cd11304">
    <property type="entry name" value="Cadherin_repeat"/>
    <property type="match status" value="34"/>
</dbReference>
<feature type="domain" description="Laminin G" evidence="18">
    <location>
        <begin position="3949"/>
        <end position="4133"/>
    </location>
</feature>
<dbReference type="FunFam" id="2.60.40.60:FF:000024">
    <property type="entry name" value="FAT atypical cadherin 3"/>
    <property type="match status" value="2"/>
</dbReference>
<feature type="domain" description="EGF-like" evidence="19">
    <location>
        <begin position="3894"/>
        <end position="3932"/>
    </location>
</feature>
<dbReference type="FunFam" id="2.60.40.60:FF:000026">
    <property type="entry name" value="FAT atypical cadherin 1"/>
    <property type="match status" value="2"/>
</dbReference>
<feature type="domain" description="Cadherin" evidence="20">
    <location>
        <begin position="1846"/>
        <end position="1959"/>
    </location>
</feature>
<keyword evidence="10 16" id="KW-0472">Membrane</keyword>
<feature type="chain" id="PRO_5035836247" description="Fat-like cadherin-related tumor suppressor homolog" evidence="17">
    <location>
        <begin position="29"/>
        <end position="4755"/>
    </location>
</feature>
<keyword evidence="11 14" id="KW-1015">Disulfide bond</keyword>
<dbReference type="FunFam" id="2.60.40.60:FF:000275">
    <property type="entry name" value="Si:dkey-30k22.7"/>
    <property type="match status" value="1"/>
</dbReference>
<keyword evidence="8" id="KW-0130">Cell adhesion</keyword>
<feature type="domain" description="Cadherin" evidence="20">
    <location>
        <begin position="2483"/>
        <end position="2584"/>
    </location>
</feature>
<feature type="domain" description="Cadherin" evidence="20">
    <location>
        <begin position="2266"/>
        <end position="2375"/>
    </location>
</feature>
<dbReference type="FunFam" id="2.60.40.60:FF:000100">
    <property type="entry name" value="protocadherin Fat 2"/>
    <property type="match status" value="1"/>
</dbReference>
<dbReference type="GO" id="GO:0030855">
    <property type="term" value="P:epithelial cell differentiation"/>
    <property type="evidence" value="ECO:0007669"/>
    <property type="project" value="UniProtKB-ARBA"/>
</dbReference>
<evidence type="ECO:0000256" key="11">
    <source>
        <dbReference type="ARBA" id="ARBA00023157"/>
    </source>
</evidence>
<dbReference type="SUPFAM" id="SSF49899">
    <property type="entry name" value="Concanavalin A-like lectins/glucanases"/>
    <property type="match status" value="1"/>
</dbReference>
<feature type="compositionally biased region" description="Low complexity" evidence="15">
    <location>
        <begin position="4562"/>
        <end position="4573"/>
    </location>
</feature>
<dbReference type="PROSITE" id="PS00022">
    <property type="entry name" value="EGF_1"/>
    <property type="match status" value="4"/>
</dbReference>
<feature type="domain" description="Cadherin" evidence="20">
    <location>
        <begin position="2376"/>
        <end position="2482"/>
    </location>
</feature>
<keyword evidence="2" id="KW-1003">Cell membrane</keyword>
<dbReference type="PROSITE" id="PS00010">
    <property type="entry name" value="ASX_HYDROXYL"/>
    <property type="match status" value="1"/>
</dbReference>
<keyword evidence="5 17" id="KW-0732">Signal</keyword>
<dbReference type="InterPro" id="IPR001791">
    <property type="entry name" value="Laminin_G"/>
</dbReference>
<feature type="disulfide bond" evidence="14">
    <location>
        <begin position="4204"/>
        <end position="4213"/>
    </location>
</feature>
<feature type="region of interest" description="Disordered" evidence="15">
    <location>
        <begin position="4729"/>
        <end position="4755"/>
    </location>
</feature>
<evidence type="ECO:0000259" key="20">
    <source>
        <dbReference type="PROSITE" id="PS50268"/>
    </source>
</evidence>
<dbReference type="CDD" id="cd00053">
    <property type="entry name" value="EGF"/>
    <property type="match status" value="1"/>
</dbReference>
<feature type="domain" description="Cadherin" evidence="20">
    <location>
        <begin position="3006"/>
        <end position="3105"/>
    </location>
</feature>
<feature type="domain" description="Cadherin" evidence="20">
    <location>
        <begin position="2165"/>
        <end position="2265"/>
    </location>
</feature>
<comment type="subcellular location">
    <subcellularLocation>
        <location evidence="1">Cell membrane</location>
        <topology evidence="1">Single-pass type I membrane protein</topology>
    </subcellularLocation>
</comment>
<dbReference type="SUPFAM" id="SSF57196">
    <property type="entry name" value="EGF/Laminin"/>
    <property type="match status" value="3"/>
</dbReference>
<dbReference type="GO" id="GO:0005886">
    <property type="term" value="C:plasma membrane"/>
    <property type="evidence" value="ECO:0007669"/>
    <property type="project" value="UniProtKB-SubCell"/>
</dbReference>
<feature type="transmembrane region" description="Helical" evidence="16">
    <location>
        <begin position="4305"/>
        <end position="4325"/>
    </location>
</feature>
<feature type="disulfide bond" evidence="14">
    <location>
        <begin position="3922"/>
        <end position="3931"/>
    </location>
</feature>
<dbReference type="GO" id="GO:0008104">
    <property type="term" value="P:intracellular protein localization"/>
    <property type="evidence" value="ECO:0007669"/>
    <property type="project" value="UniProtKB-ARBA"/>
</dbReference>
<keyword evidence="7 13" id="KW-0106">Calcium</keyword>
<dbReference type="Pfam" id="PF02210">
    <property type="entry name" value="Laminin_G_2"/>
    <property type="match status" value="1"/>
</dbReference>
<dbReference type="GO" id="GO:0005911">
    <property type="term" value="C:cell-cell junction"/>
    <property type="evidence" value="ECO:0007669"/>
    <property type="project" value="TreeGrafter"/>
</dbReference>
<feature type="region of interest" description="Disordered" evidence="15">
    <location>
        <begin position="4504"/>
        <end position="4523"/>
    </location>
</feature>
<dbReference type="FunFam" id="2.60.120.200:FF:000250">
    <property type="entry name" value="Fat-like cadherin-related tumor suppressor homolog"/>
    <property type="match status" value="1"/>
</dbReference>
<dbReference type="FunFam" id="2.60.40.60:FF:000066">
    <property type="entry name" value="FAT atypical cadherin 1"/>
    <property type="match status" value="1"/>
</dbReference>
<feature type="domain" description="Cadherin" evidence="20">
    <location>
        <begin position="510"/>
        <end position="615"/>
    </location>
</feature>
<dbReference type="Gene3D" id="2.10.25.10">
    <property type="entry name" value="Laminin"/>
    <property type="match status" value="5"/>
</dbReference>
<dbReference type="FunFam" id="2.60.40.60:FF:000059">
    <property type="entry name" value="FAT atypical cadherin 3"/>
    <property type="match status" value="1"/>
</dbReference>
<evidence type="ECO:0000256" key="1">
    <source>
        <dbReference type="ARBA" id="ARBA00004251"/>
    </source>
</evidence>
<feature type="domain" description="Cadherin" evidence="20">
    <location>
        <begin position="3524"/>
        <end position="3628"/>
    </location>
</feature>
<keyword evidence="9 16" id="KW-1133">Transmembrane helix</keyword>
<dbReference type="FunFam" id="2.60.40.60:FF:000015">
    <property type="entry name" value="FAT atypical cadherin 1"/>
    <property type="match status" value="2"/>
</dbReference>
<dbReference type="Pfam" id="PF00028">
    <property type="entry name" value="Cadherin"/>
    <property type="match status" value="28"/>
</dbReference>
<protein>
    <recommendedName>
        <fullName evidence="23">Fat-like cadherin-related tumor suppressor homolog</fullName>
    </recommendedName>
</protein>
<sequence>MARTPWSVRGARALLAAALLVLSHQVLGDNQLPFDLDGPSEGPPQSDGPELRFSSSYYNVSIPENPVGKVYVTPTEKMGVFKVPGFDVKYKIVDGDKDKFFKAEEREVGDFCFLLLRARTGTRDVLNRERKDKYTLRVKALARRSSREPLTFDYSDISSQSELQAEVQVQVTVLDTNDLNPLFYPTDYEQTVLEDTPLHKSILRVHADDADTGLNGEIYYSFLESTQQFAIHPVTGIVTLTRPLRYNKKATHNLTVLARDRSTLLFRPGKSNPSTARLKIHVRQVNLHNPEIMVHSLPEVFEQSTNARTFAIVKVKDRDEGVHGEIESLEIVDGDPDGHFRVRETEVKNEYRIELIGLLDRERSPKGYNLTLKASDKGVPQKHIYKAVPVHISDINDNSPIFSKEIYEVDVSESAPINYQIIRLKVDDIDQGKNAKVVLQIVGGNEGGEFSINPKTGVLYTAKLLDTEKKSSYALTVSAIDSGRSGVRKQSSAKVKINIQDMNDNDPLFESNDIVYEMNENEPAGSSVTKVQARDKDLGENSYISYSIVNLDPVPFEIDHFSGVVRTTQVLDYESMRRDYSLRIRASDWGQPFRRQTEMQLRITVKDINDNRPQFEKVACKGRVSRSLPIGSEIITFSAIDFDAGNIISYRIVAGNEDNCFAMDQTSGTLVVTCDLSDLRTDERIVNVTATDGLNFADVTFVRMQLINSKRTHQFVSDADAAFDCMDTGVARRLTEVLASAEKNNGEEQSEIFAMMPSRYGDNVHSPEFLNFPPEIRINESIALNTVIAVLQARDRDLGYNGKMIFGISNGDSDSAFNLNLETGELRVVGYLDREQESEYYLNVTVYDLGKPQKSASRVLPITILDINDNAPKFSKNVASFKVSENAKNGTRIMTMNATDIDEGENARVVYSLETDTKDFVIHPVSGAITVAGKLDRERQSMYELKIRASDSSKTRPLSSFALVRVVVDDVNDNAPKFSIDQYAIKVREDIPTETVIAAINAVDPDLGKGGVVTYSFVHGPDTSSSFSIDNATGTLRLTQPLDFEQRQLHSLVIRASDWGTPSLSSEVTVEVEVVDVNENLYPPQFSDFVVSVAVAENQPPGTHVARVLATDKDAPGDDSRISYSIRGGDGVGLFAIDNQGNISTLAVLDRESKKSYWLTVFAQDHGVVPLHSRIEVYVEVLNVNDNTPLTLQPVYYPSIAENSPAGQEVLTLEARDDDLEDRPQPLLFRITAGNAGSFFTIDNGTIRTTERKLDRENQAEHILEVTVSDQGSPPLFSTTRVVVKVEDENDHAPQFREKYIKVKIPALTESSVFQNDDTEGTVDNAVVDKYLEEGPWESYSPDSLVGDNILRVLAYDGDAGKNGAIEYSIKSGKGKGKFRIHPQTGEIYVERSLQAGQEFDLWVRATDFGHPRRSQTQQVHLQVVKVPEESANPPSVRTVSQQVTVTESDKPSFLVGSIEAEDKDGDHLWYQIVDGNDRNEFFIGRCEGNILLAKQLDWETQKEYKLNISITDGVHMTYAQMLVTVLDMNDHRPQFLESVYNIDISENMEVGTKILQLSATDLDEDKRVFFSLHTARCNASLRIFKIDSVSGVVSLSEKLDRETIDEHLLIVMVKDQGTPAKRNYAQIRVMVHDHNDHAPVFSEGLLQAKVFETAGIGSRVAEVAAIDMDKGENAKISYAITSGNVGNAFSMDQETGAIMVARDLDMNSNKEYMLTIKASDGGSPSLSSTLRVHIMVTMADNAPPKFLKKDYAAEIFENLPRGTFVIHLNARSTSSLIFEIVDGNANDMFFVNPSTGIVVTKKPLDYEKNKFYNITVEATNMAGVKAYCQVTVHVLDQNDNAPVFTQDLFVGSVSETAEIGALVLTNNSSPLVIKASDRDSEMNAQLHYDIVEAVPRYFFRVDPSTGAIRTVRAFDYEQMQHFTFHVRVSDLGKPRLSSEGMAEVRIAVLDVNDCPPVFEESTYNATLLLPTYQDVAVIRIKATDPDSAEKTSLRYDIIEGNTGNAFAVGENTGIITVVKTTNMLPFYKLHLRVSDGTFSTVAHVNVRVGESENSGLAFQKPIYEGSITENSTKITDVAVVNVLGSALNEHLVFKILNPTDMFSIGPTSGAIKTTGKRFDREEKDNYELIVEARSDENRADRPRVAHVIVNVTIFDMNDNCPMFVNLPYYAVVPVDATKGSSVYKVQAVDMDKDENGKVRYELHKGHGELFNVNRATGEITLKQNLEGHNREYELIIGAYDNGITPCSTEVPLHIKVIDHSMPVFDKQFYTDTVLEDIEVLSPLSLNIQAESPMGRKLIYTIEKGNDFEEFALDFNTAPDTSNGPCAIYVVDELDYEHKKQYELTIRATDSVSGVYAEVIASIRVEDVNDCAPEFTQDSYNISVSEAAPFGTSILKVISRDNDTGINQKITYKIKKDSENSTDYFHIDAEDGSIYLKRSLDHEQHKAHHFIVVATDSGIPRLSTTAHVWVTVVDMNDNPPRFEQPSYSCILSEQAQRLQFVTVVTASDPDSIDQERLTYSIVGGNEQQIFHMDHRSGVISLINMQNFAQQPAYHLNVSITDGVYTSFARVKIDVISANRHNPVFTKLIYEEKTLENQVAGMPAGQVTATDKDRNEFGTVNYSIPSKLMSDTFMINPVTGDVFTKKPLDREEIKSYEIPVMATDGGGRSSFAQVRVRVVDVNDNPPAFLLREARACIFSNFTIGSPILKVKALDKDEGSAAEVEYSIYETANTPVAELFTVHRHTGEISLLKSVIGKENEVFQFFVRATDKGTPSLNSDLTVEVFIMNPQDVPPAFERRDDKFFISEYSQPGLVISTVKMLTSAPVKFRIISMDGTEEPQPLFNVAPSGLLTVAGTLDRETKDTYVVTVLAETEDSPPLSVVSDITIKILDENDNVPKFESNPYTMELAENIEEGTSILRVIAHDGDQSKNKEIRYSFNTDIGDLANVFTVDPFSGWITTLTPLDMEKQSDYKFQVVATDNGNNKHFALTQVHIKIKDYNDNPPVFSESHYDAAVNEDALPGTVIKTLQTSDLDSDVSAVQYYIIGGDPRSEFSIRSTGEVFVSKFLDRESIPRYVLDIVATDGEHIAKTKLSIEILDANDNPPYCLRHRYKKFLSEGTQPGTFIMTILANDIDEEPNAHLRFYLTGDGADKFYLDKSLGHLKTNRLLDREEQPKYNLEAHVQEQDKPGFECSSLIEIYVSDLNDNPPVFSTKVYSVNLPEDTEVGTLVTKVHATDRDIGFNRKIKYALLDSAKGHFKMAGDSGIITLAKPLDREQRAIFNLTVQANDQGTPPLSSTAVVKVVVLDINDNPPEFVSKNYYAKVQEIAPIGSEIVRVLATSKDTGVNAEISYSLVGGNEHKKFSMDAKTGTLIVSDHLDYERAKDYFLTVQAIDGGNPPLSNYATINITITDSNDNAPIFNQVSYSARIREDAQVADKILQVVANDLDSGVNGEVSYSIENGDRLGQFMMDKKTGYISVASQLDREMISNYVLEVLARDHGSIRLSSTVMVNIDISDANDNPPLFSQMNYSAFIHEDRPPGHSLLKFIVTDADDRPNGAPYTFEFRSGNADNNFMLQQDGILRTAAKFSHKVKDSYLLHIRVYDNGVSPLYSDTNVTVKVIEESQYPPVITPLDIWVNSFQDQFPGGRLGRVFATDQDQYDKLGFGLAPSLSVPNPNDLFEIDSTDGIISALPGLDAGLYHVNVTVTDGKFSSYILLKINVEPISNEVLQQAVIIRFLDVTPEDFLYSYRKNFVKAIRSTLRVQPKDVMILSLQPTAPSSKQKGSRVKRAPKGLDVILAVRSPVGILLQAKEVHRTLNSNIDDLEEATGLSIGEIIFKKCAASFCKYGECTDKIVFDKTQIISINTELSSFVAPAYQHKAICQCKEGYDGDRCDKIVNECAREPCPSFKVCVPDASPQGFSCQCPEGLAGATCKIDISKCHDEACYIPRNPVSFSGKSYAQYKMDKNQVKKALLDRLNLSLRIRTMQPAGTLMYAAGKVDYNILELVNGVVQFRFDLGSGEGLVRVSSIYISDSQWHEIHLVRDSNNARLTIDGKHVAHGSAPGINDVLNLQSDDLYFGAEVRQHPSILGFEDVQRGFSGCMDDIRIDGVTLPLHMSGASLVATLKRFTNVEFHCEQVLLPAGVCGSQPCQNGGTCKEVGNTYKCACHARFTGNSCEVDLDPCASNPCLHGGRCLTTERSEYFCECLPRLSGKRCEYGHFCNPNPCRNSGVCEEGDAAPICKCKGFTGELCNVDLDECAQAPCLNGATCINEIGSYKCLCPPNATGHLCGQILYNTPITSGQYMEELFMIGGFLFVIFVLVMLFVCFRRCSVRRSNKRSSNINNETRKDIVLNSNRSCDVDFKRSSKLSNLEMSQVPPQCPPRPVSYTPSTNNENTAVAFAAALNNLDTSRNYGSAGDELENIPPSYLRNLNRNVQAIPTLPPVPPSNPASDTDSLHKPWNESDLNIPSSTAVSINAATYAEPNKIRNNNVRRVPDVPVKGGPGMLYSRPQRAMTGASASSLSSLEDDPRMLGGYHWDCSDWNQTQNPLPNITEVPGSEVPDTSSFHSNESNESHSITHGSLVRAVPLDECRREADGEENGYTIDSEGGADFGELAPSSCLQKLLESPMLEVNDVADDYPYRGKEAYRSHLNQYLPKPSYAVSESENEEALIPLRCSRLQRAASDDSHDDVVPYGFPKGSQIRLDPDGSIITGIESTGGYTSASDVCDIDDSEFESEPNKQRVSKKYAWPDVTHTQV</sequence>
<feature type="domain" description="EGF-like" evidence="19">
    <location>
        <begin position="4252"/>
        <end position="4288"/>
    </location>
</feature>
<dbReference type="FunFam" id="2.60.40.60:FF:000397">
    <property type="entry name" value="Fat-like cadherin-related tumor suppressor homolog"/>
    <property type="match status" value="1"/>
</dbReference>
<dbReference type="FunFam" id="2.60.40.60:FF:000021">
    <property type="entry name" value="FAT atypical cadherin 1"/>
    <property type="match status" value="2"/>
</dbReference>
<dbReference type="FunFam" id="2.60.40.60:FF:000037">
    <property type="entry name" value="FAT atypical cadherin 1"/>
    <property type="match status" value="1"/>
</dbReference>
<comment type="caution">
    <text evidence="21">The sequence shown here is derived from an EMBL/GenBank/DDBJ whole genome shotgun (WGS) entry which is preliminary data.</text>
</comment>
<dbReference type="InterPro" id="IPR001881">
    <property type="entry name" value="EGF-like_Ca-bd_dom"/>
</dbReference>
<dbReference type="SMART" id="SM00112">
    <property type="entry name" value="CA"/>
    <property type="match status" value="34"/>
</dbReference>
<dbReference type="OrthoDB" id="6252479at2759"/>
<proteinExistence type="predicted"/>
<evidence type="ECO:0000256" key="10">
    <source>
        <dbReference type="ARBA" id="ARBA00023136"/>
    </source>
</evidence>
<feature type="domain" description="Cadherin" evidence="20">
    <location>
        <begin position="1338"/>
        <end position="1437"/>
    </location>
</feature>
<dbReference type="FunFam" id="2.60.40.60:FF:000032">
    <property type="entry name" value="FAT atypical cadherin 1"/>
    <property type="match status" value="1"/>
</dbReference>
<feature type="domain" description="EGF-like" evidence="19">
    <location>
        <begin position="4139"/>
        <end position="4175"/>
    </location>
</feature>
<dbReference type="PROSITE" id="PS50268">
    <property type="entry name" value="CADHERIN_2"/>
    <property type="match status" value="34"/>
</dbReference>
<feature type="domain" description="Cadherin" evidence="20">
    <location>
        <begin position="299"/>
        <end position="402"/>
    </location>
</feature>
<gene>
    <name evidence="21" type="ORF">CLODIP_2_CD13352</name>
</gene>
<dbReference type="Pfam" id="PF00008">
    <property type="entry name" value="EGF"/>
    <property type="match status" value="3"/>
</dbReference>
<dbReference type="FunFam" id="2.60.40.60:FF:000116">
    <property type="entry name" value="Dachsous cadherin-related 2"/>
    <property type="match status" value="1"/>
</dbReference>
<keyword evidence="4 16" id="KW-0812">Transmembrane</keyword>
<dbReference type="GO" id="GO:0005509">
    <property type="term" value="F:calcium ion binding"/>
    <property type="evidence" value="ECO:0007669"/>
    <property type="project" value="UniProtKB-UniRule"/>
</dbReference>
<feature type="domain" description="Cadherin" evidence="20">
    <location>
        <begin position="1438"/>
        <end position="1536"/>
    </location>
</feature>
<dbReference type="InterPro" id="IPR000742">
    <property type="entry name" value="EGF"/>
</dbReference>
<evidence type="ECO:0000259" key="19">
    <source>
        <dbReference type="PROSITE" id="PS50026"/>
    </source>
</evidence>
<dbReference type="InterPro" id="IPR050971">
    <property type="entry name" value="Cadherin-domain_protein"/>
</dbReference>
<evidence type="ECO:0000313" key="22">
    <source>
        <dbReference type="Proteomes" id="UP000494165"/>
    </source>
</evidence>
<name>A0A8S1CND6_9INSE</name>
<dbReference type="FunFam" id="2.60.40.60:FF:000013">
    <property type="entry name" value="Cadherin EGF LAG seven-pass G-type receptor"/>
    <property type="match status" value="3"/>
</dbReference>
<feature type="domain" description="Cadherin" evidence="20">
    <location>
        <begin position="2696"/>
        <end position="2795"/>
    </location>
</feature>
<dbReference type="FunFam" id="2.60.40.60:FF:000084">
    <property type="entry name" value="FAT atypical cadherin 3"/>
    <property type="match status" value="1"/>
</dbReference>
<feature type="domain" description="Cadherin" evidence="20">
    <location>
        <begin position="3419"/>
        <end position="3523"/>
    </location>
</feature>
<evidence type="ECO:0000313" key="21">
    <source>
        <dbReference type="EMBL" id="CAB3366893.1"/>
    </source>
</evidence>
<dbReference type="Proteomes" id="UP000494165">
    <property type="component" value="Unassembled WGS sequence"/>
</dbReference>
<dbReference type="FunFam" id="2.60.40.60:FF:000080">
    <property type="entry name" value="FAT atypical cadherin 1"/>
    <property type="match status" value="1"/>
</dbReference>
<keyword evidence="6" id="KW-0677">Repeat</keyword>
<feature type="domain" description="Cadherin" evidence="20">
    <location>
        <begin position="54"/>
        <end position="183"/>
    </location>
</feature>
<dbReference type="SMART" id="SM00181">
    <property type="entry name" value="EGF"/>
    <property type="match status" value="6"/>
</dbReference>
<evidence type="ECO:0000256" key="2">
    <source>
        <dbReference type="ARBA" id="ARBA00022475"/>
    </source>
</evidence>
<feature type="domain" description="Cadherin" evidence="20">
    <location>
        <begin position="1748"/>
        <end position="1845"/>
    </location>
</feature>
<dbReference type="InterPro" id="IPR013320">
    <property type="entry name" value="ConA-like_dom_sf"/>
</dbReference>
<evidence type="ECO:0000256" key="3">
    <source>
        <dbReference type="ARBA" id="ARBA00022536"/>
    </source>
</evidence>
<dbReference type="FunFam" id="2.60.40.60:FF:000039">
    <property type="entry name" value="FAT atypical cadherin 3"/>
    <property type="match status" value="1"/>
</dbReference>
<keyword evidence="3 14" id="KW-0245">EGF-like domain</keyword>
<dbReference type="FunFam" id="2.60.40.60:FF:000064">
    <property type="entry name" value="FAT atypical cadherin 1"/>
    <property type="match status" value="1"/>
</dbReference>
<dbReference type="CDD" id="cd00054">
    <property type="entry name" value="EGF_CA"/>
    <property type="match status" value="4"/>
</dbReference>
<dbReference type="PROSITE" id="PS01187">
    <property type="entry name" value="EGF_CA"/>
    <property type="match status" value="1"/>
</dbReference>
<dbReference type="GO" id="GO:0007156">
    <property type="term" value="P:homophilic cell adhesion via plasma membrane adhesion molecules"/>
    <property type="evidence" value="ECO:0007669"/>
    <property type="project" value="InterPro"/>
</dbReference>
<dbReference type="SMART" id="SM00282">
    <property type="entry name" value="LamG"/>
    <property type="match status" value="1"/>
</dbReference>
<feature type="domain" description="Cadherin" evidence="20">
    <location>
        <begin position="1960"/>
        <end position="2064"/>
    </location>
</feature>
<dbReference type="FunFam" id="2.60.40.60:FF:000020">
    <property type="entry name" value="Dachsous cadherin-related 1b"/>
    <property type="match status" value="2"/>
</dbReference>
<feature type="region of interest" description="Disordered" evidence="15">
    <location>
        <begin position="4556"/>
        <end position="4578"/>
    </location>
</feature>
<dbReference type="InterPro" id="IPR020894">
    <property type="entry name" value="Cadherin_CS"/>
</dbReference>
<feature type="domain" description="EGF-like" evidence="19">
    <location>
        <begin position="4177"/>
        <end position="4214"/>
    </location>
</feature>
<dbReference type="GO" id="GO:0001736">
    <property type="term" value="P:establishment of planar polarity"/>
    <property type="evidence" value="ECO:0007669"/>
    <property type="project" value="UniProtKB-ARBA"/>
</dbReference>
<accession>A0A8S1CND6</accession>
<feature type="domain" description="Cadherin" evidence="20">
    <location>
        <begin position="2060"/>
        <end position="2164"/>
    </location>
</feature>
<feature type="domain" description="Cadherin" evidence="20">
    <location>
        <begin position="2899"/>
        <end position="3005"/>
    </location>
</feature>
<dbReference type="InterPro" id="IPR018097">
    <property type="entry name" value="EGF_Ca-bd_CS"/>
</dbReference>
<evidence type="ECO:0000256" key="16">
    <source>
        <dbReference type="SAM" id="Phobius"/>
    </source>
</evidence>
<evidence type="ECO:0000256" key="9">
    <source>
        <dbReference type="ARBA" id="ARBA00022989"/>
    </source>
</evidence>
<feature type="domain" description="Cadherin" evidence="20">
    <location>
        <begin position="979"/>
        <end position="1086"/>
    </location>
</feature>
<reference evidence="21 22" key="1">
    <citation type="submission" date="2020-04" db="EMBL/GenBank/DDBJ databases">
        <authorList>
            <person name="Alioto T."/>
            <person name="Alioto T."/>
            <person name="Gomez Garrido J."/>
        </authorList>
    </citation>
    <scope>NUCLEOTIDE SEQUENCE [LARGE SCALE GENOMIC DNA]</scope>
</reference>
<feature type="domain" description="Cadherin" evidence="20">
    <location>
        <begin position="875"/>
        <end position="978"/>
    </location>
</feature>
<evidence type="ECO:0000256" key="4">
    <source>
        <dbReference type="ARBA" id="ARBA00022692"/>
    </source>
</evidence>
<feature type="domain" description="Cadherin" evidence="20">
    <location>
        <begin position="1537"/>
        <end position="1642"/>
    </location>
</feature>
<feature type="disulfide bond" evidence="14">
    <location>
        <begin position="4278"/>
        <end position="4287"/>
    </location>
</feature>
<dbReference type="GO" id="GO:0048589">
    <property type="term" value="P:developmental growth"/>
    <property type="evidence" value="ECO:0007669"/>
    <property type="project" value="UniProtKB-ARBA"/>
</dbReference>
<organism evidence="21 22">
    <name type="scientific">Cloeon dipterum</name>
    <dbReference type="NCBI Taxonomy" id="197152"/>
    <lineage>
        <taxon>Eukaryota</taxon>
        <taxon>Metazoa</taxon>
        <taxon>Ecdysozoa</taxon>
        <taxon>Arthropoda</taxon>
        <taxon>Hexapoda</taxon>
        <taxon>Insecta</taxon>
        <taxon>Pterygota</taxon>
        <taxon>Palaeoptera</taxon>
        <taxon>Ephemeroptera</taxon>
        <taxon>Pisciforma</taxon>
        <taxon>Baetidae</taxon>
        <taxon>Cloeon</taxon>
    </lineage>
</organism>
<feature type="domain" description="Cadherin" evidence="20">
    <location>
        <begin position="1192"/>
        <end position="1296"/>
    </location>
</feature>
<feature type="signal peptide" evidence="17">
    <location>
        <begin position="1"/>
        <end position="28"/>
    </location>
</feature>
<feature type="domain" description="Cadherin" evidence="20">
    <location>
        <begin position="1643"/>
        <end position="1747"/>
    </location>
</feature>
<dbReference type="GO" id="GO:0007163">
    <property type="term" value="P:establishment or maintenance of cell polarity"/>
    <property type="evidence" value="ECO:0007669"/>
    <property type="project" value="UniProtKB-ARBA"/>
</dbReference>
<feature type="region of interest" description="Disordered" evidence="15">
    <location>
        <begin position="4439"/>
        <end position="4462"/>
    </location>
</feature>
<feature type="domain" description="Cadherin" evidence="20">
    <location>
        <begin position="624"/>
        <end position="715"/>
    </location>
</feature>
<feature type="domain" description="Cadherin" evidence="20">
    <location>
        <begin position="3210"/>
        <end position="3313"/>
    </location>
</feature>
<feature type="domain" description="Cadherin" evidence="20">
    <location>
        <begin position="403"/>
        <end position="509"/>
    </location>
</feature>
<feature type="domain" description="Cadherin" evidence="20">
    <location>
        <begin position="184"/>
        <end position="292"/>
    </location>
</feature>
<dbReference type="PROSITE" id="PS50025">
    <property type="entry name" value="LAM_G_DOMAIN"/>
    <property type="match status" value="1"/>
</dbReference>
<dbReference type="CDD" id="cd00110">
    <property type="entry name" value="LamG"/>
    <property type="match status" value="1"/>
</dbReference>
<dbReference type="GO" id="GO:0048513">
    <property type="term" value="P:animal organ development"/>
    <property type="evidence" value="ECO:0007669"/>
    <property type="project" value="UniProtKB-ARBA"/>
</dbReference>
<dbReference type="GO" id="GO:0007010">
    <property type="term" value="P:cytoskeleton organization"/>
    <property type="evidence" value="ECO:0007669"/>
    <property type="project" value="UniProtKB-ARBA"/>
</dbReference>
<dbReference type="PANTHER" id="PTHR24025">
    <property type="entry name" value="DESMOGLEIN FAMILY MEMBER"/>
    <property type="match status" value="1"/>
</dbReference>
<dbReference type="InterPro" id="IPR015919">
    <property type="entry name" value="Cadherin-like_sf"/>
</dbReference>
<evidence type="ECO:0008006" key="23">
    <source>
        <dbReference type="Google" id="ProtNLM"/>
    </source>
</evidence>
<dbReference type="FunFam" id="2.60.40.60:FF:000061">
    <property type="entry name" value="FAT atypical cadherin 3"/>
    <property type="match status" value="1"/>
</dbReference>
<feature type="domain" description="Cadherin" evidence="20">
    <location>
        <begin position="3106"/>
        <end position="3209"/>
    </location>
</feature>
<feature type="domain" description="Cadherin" evidence="20">
    <location>
        <begin position="1087"/>
        <end position="1196"/>
    </location>
</feature>
<feature type="domain" description="Cadherin" evidence="20">
    <location>
        <begin position="2585"/>
        <end position="2687"/>
    </location>
</feature>
<keyword evidence="12" id="KW-0325">Glycoprotein</keyword>
<dbReference type="Gene3D" id="2.60.40.60">
    <property type="entry name" value="Cadherins"/>
    <property type="match status" value="34"/>
</dbReference>
<feature type="domain" description="EGF-like" evidence="19">
    <location>
        <begin position="4215"/>
        <end position="4250"/>
    </location>
</feature>
<evidence type="ECO:0000259" key="18">
    <source>
        <dbReference type="PROSITE" id="PS50025"/>
    </source>
</evidence>
<evidence type="ECO:0000256" key="6">
    <source>
        <dbReference type="ARBA" id="ARBA00022737"/>
    </source>
</evidence>
<comment type="caution">
    <text evidence="14">Lacks conserved residue(s) required for the propagation of feature annotation.</text>
</comment>
<evidence type="ECO:0000256" key="8">
    <source>
        <dbReference type="ARBA" id="ARBA00022889"/>
    </source>
</evidence>
<dbReference type="InterPro" id="IPR000152">
    <property type="entry name" value="EGF-type_Asp/Asn_hydroxyl_site"/>
</dbReference>
<evidence type="ECO:0000256" key="15">
    <source>
        <dbReference type="SAM" id="MobiDB-lite"/>
    </source>
</evidence>
<evidence type="ECO:0000256" key="5">
    <source>
        <dbReference type="ARBA" id="ARBA00022729"/>
    </source>
</evidence>
<dbReference type="GO" id="GO:0007424">
    <property type="term" value="P:open tracheal system development"/>
    <property type="evidence" value="ECO:0007669"/>
    <property type="project" value="UniProtKB-ARBA"/>
</dbReference>
<dbReference type="GO" id="GO:0050839">
    <property type="term" value="F:cell adhesion molecule binding"/>
    <property type="evidence" value="ECO:0007669"/>
    <property type="project" value="UniProtKB-ARBA"/>
</dbReference>
<feature type="domain" description="Cadherin" evidence="20">
    <location>
        <begin position="2804"/>
        <end position="2898"/>
    </location>
</feature>
<dbReference type="InterPro" id="IPR002126">
    <property type="entry name" value="Cadherin-like_dom"/>
</dbReference>
<dbReference type="FunFam" id="2.60.40.60:FF:000033">
    <property type="entry name" value="FAT atypical cadherin 1"/>
    <property type="match status" value="3"/>
</dbReference>
<dbReference type="SUPFAM" id="SSF49313">
    <property type="entry name" value="Cadherin-like"/>
    <property type="match status" value="34"/>
</dbReference>
<feature type="disulfide bond" evidence="14">
    <location>
        <begin position="3903"/>
        <end position="3920"/>
    </location>
</feature>
<evidence type="ECO:0000256" key="14">
    <source>
        <dbReference type="PROSITE-ProRule" id="PRU00076"/>
    </source>
</evidence>
<dbReference type="PRINTS" id="PR00205">
    <property type="entry name" value="CADHERIN"/>
</dbReference>
<keyword evidence="22" id="KW-1185">Reference proteome</keyword>
<dbReference type="PROSITE" id="PS50026">
    <property type="entry name" value="EGF_3"/>
    <property type="match status" value="5"/>
</dbReference>
<dbReference type="FunFam" id="2.60.40.60:FF:000041">
    <property type="entry name" value="FAT atypical cadherin 1"/>
    <property type="match status" value="1"/>
</dbReference>
<evidence type="ECO:0000256" key="17">
    <source>
        <dbReference type="SAM" id="SignalP"/>
    </source>
</evidence>
<feature type="domain" description="Cadherin" evidence="20">
    <location>
        <begin position="770"/>
        <end position="874"/>
    </location>
</feature>
<dbReference type="FunFam" id="2.60.40.60:FF:000051">
    <property type="entry name" value="FAT atypical cadherin 1"/>
    <property type="match status" value="1"/>
</dbReference>
<dbReference type="PANTHER" id="PTHR24025:SF31">
    <property type="entry name" value="NEURAL-CADHERIN"/>
    <property type="match status" value="1"/>
</dbReference>
<evidence type="ECO:0000256" key="12">
    <source>
        <dbReference type="ARBA" id="ARBA00023180"/>
    </source>
</evidence>